<feature type="signal peptide" evidence="1">
    <location>
        <begin position="1"/>
        <end position="20"/>
    </location>
</feature>
<feature type="chain" id="PRO_5046789136" evidence="1">
    <location>
        <begin position="21"/>
        <end position="570"/>
    </location>
</feature>
<protein>
    <submittedName>
        <fullName evidence="3">T9SS type A sorting domain-containing protein</fullName>
    </submittedName>
</protein>
<keyword evidence="4" id="KW-1185">Reference proteome</keyword>
<dbReference type="RefSeq" id="WP_350413579.1">
    <property type="nucleotide sequence ID" value="NZ_JBEOKT010000017.1"/>
</dbReference>
<keyword evidence="1" id="KW-0732">Signal</keyword>
<evidence type="ECO:0000259" key="2">
    <source>
        <dbReference type="Pfam" id="PF18962"/>
    </source>
</evidence>
<organism evidence="3 4">
    <name type="scientific">Pontibacter populi</name>
    <dbReference type="NCBI Taxonomy" id="890055"/>
    <lineage>
        <taxon>Bacteria</taxon>
        <taxon>Pseudomonadati</taxon>
        <taxon>Bacteroidota</taxon>
        <taxon>Cytophagia</taxon>
        <taxon>Cytophagales</taxon>
        <taxon>Hymenobacteraceae</taxon>
        <taxon>Pontibacter</taxon>
    </lineage>
</organism>
<comment type="caution">
    <text evidence="3">The sequence shown here is derived from an EMBL/GenBank/DDBJ whole genome shotgun (WGS) entry which is preliminary data.</text>
</comment>
<reference evidence="3 4" key="1">
    <citation type="submission" date="2024-06" db="EMBL/GenBank/DDBJ databases">
        <title>Pontibacter populi HYL7-15.</title>
        <authorList>
            <person name="Kim M.K."/>
        </authorList>
    </citation>
    <scope>NUCLEOTIDE SEQUENCE [LARGE SCALE GENOMIC DNA]</scope>
    <source>
        <strain evidence="3 4">HYL7-15</strain>
    </source>
</reference>
<proteinExistence type="predicted"/>
<feature type="domain" description="Secretion system C-terminal sorting" evidence="2">
    <location>
        <begin position="497"/>
        <end position="563"/>
    </location>
</feature>
<dbReference type="NCBIfam" id="TIGR04183">
    <property type="entry name" value="Por_Secre_tail"/>
    <property type="match status" value="1"/>
</dbReference>
<evidence type="ECO:0000313" key="3">
    <source>
        <dbReference type="EMBL" id="MER2999025.1"/>
    </source>
</evidence>
<dbReference type="InterPro" id="IPR026444">
    <property type="entry name" value="Secre_tail"/>
</dbReference>
<dbReference type="Proteomes" id="UP001476807">
    <property type="component" value="Unassembled WGS sequence"/>
</dbReference>
<gene>
    <name evidence="3" type="ORF">ABS362_15840</name>
</gene>
<dbReference type="Gene3D" id="2.60.40.10">
    <property type="entry name" value="Immunoglobulins"/>
    <property type="match status" value="1"/>
</dbReference>
<sequence length="570" mass="62225">MKQFYITLITFLVFTITASAQVILHHENFTQNSQGVIAGVFAEPANSWAGSSAIPSTLAQSSKGNYARTADDAISTKSLFLKFSTMGYSSAAITWEQFRNQYKQNTPLIAVVELQYSIGAGARTTFYRTTNNTNGIWNKVNNGTPIALPAAIMGMPEVTLYWKITYDLNKNNETAYYAIDDVTITGTPEAGISTFDWSTRPLDENPFTVSGINSATPYTVDGVTMRWSSALNTGVTYEFAKVDDKTYKPATKSFSLVQLNNATTAGSVIQLDLNKPVEDLTFTIFDVDVALNQFTDKLTITGYNNGTPVQLVKNKVKTTSNNKFEAAALTGLTATDNTSSEGDITVSFSKPVTRVIIQYSNASATQNANGRQGIAIHNISWRKEQVITPLPVELISFKAKSEQNKAILTWVTASEKDNDRFEVERSQDGKNFSKIGEVAGNGTSSRKLNYSFTDNRPATGVNYYRLRQVDYDGTAEFSKTIAVNFAAPKAGAAIAQVFPTVATDQVTIAFTPAAGTTDVTIVDAAGKTVATFARLADLENVVPVRHLQTGIYFVTVTNGQVRETYRFLKK</sequence>
<name>A0ABV1RYC2_9BACT</name>
<accession>A0ABV1RYC2</accession>
<dbReference type="Pfam" id="PF18962">
    <property type="entry name" value="Por_Secre_tail"/>
    <property type="match status" value="1"/>
</dbReference>
<evidence type="ECO:0000313" key="4">
    <source>
        <dbReference type="Proteomes" id="UP001476807"/>
    </source>
</evidence>
<dbReference type="EMBL" id="JBEOKT010000017">
    <property type="protein sequence ID" value="MER2999025.1"/>
    <property type="molecule type" value="Genomic_DNA"/>
</dbReference>
<evidence type="ECO:0000256" key="1">
    <source>
        <dbReference type="SAM" id="SignalP"/>
    </source>
</evidence>
<dbReference type="InterPro" id="IPR013783">
    <property type="entry name" value="Ig-like_fold"/>
</dbReference>